<accession>A0A4Z0WHL4</accession>
<evidence type="ECO:0000313" key="1">
    <source>
        <dbReference type="EMBL" id="TGG95161.1"/>
    </source>
</evidence>
<protein>
    <submittedName>
        <fullName evidence="1">Uncharacterized protein</fullName>
    </submittedName>
</protein>
<gene>
    <name evidence="1" type="ORF">E4656_01675</name>
</gene>
<dbReference type="EMBL" id="SRMF01000001">
    <property type="protein sequence ID" value="TGG95161.1"/>
    <property type="molecule type" value="Genomic_DNA"/>
</dbReference>
<reference evidence="1 2" key="1">
    <citation type="submission" date="2019-04" db="EMBL/GenBank/DDBJ databases">
        <title>Natronospirillum operosus gen. nov., sp. nov., a haloalkaliphilic satellite isolated from decaying biomass of laboratory culture of cyanobacterium Geitlerinema sp. and proposal of Natronospirillaceae fam. nov. and Saccharospirillaceae fam. nov.</title>
        <authorList>
            <person name="Kevbrin V."/>
            <person name="Boltyanskaya Y."/>
            <person name="Koziaeva V."/>
            <person name="Grouzdev D.S."/>
            <person name="Park M."/>
            <person name="Cho J."/>
        </authorList>
    </citation>
    <scope>NUCLEOTIDE SEQUENCE [LARGE SCALE GENOMIC DNA]</scope>
    <source>
        <strain evidence="1 2">G-116</strain>
    </source>
</reference>
<sequence>MELPDFLEFEPFNTLRERMGTDKLGYFEVFDPGRHLTGEERAALRTDGVRVTRSQLMILGDHTLSYKNSRVGLVVDQKLHLTRCRDIADMTEGVVISSDIAWQALCAQTGQTIPVCADCLHQLRYEGLELEKERKQHHNRKVIAEFTLARYFEIHPDYPLYEQTHVRHPF</sequence>
<evidence type="ECO:0000313" key="2">
    <source>
        <dbReference type="Proteomes" id="UP000297475"/>
    </source>
</evidence>
<name>A0A4Z0WHL4_9GAMM</name>
<organism evidence="1 2">
    <name type="scientific">Natronospirillum operosum</name>
    <dbReference type="NCBI Taxonomy" id="2759953"/>
    <lineage>
        <taxon>Bacteria</taxon>
        <taxon>Pseudomonadati</taxon>
        <taxon>Pseudomonadota</taxon>
        <taxon>Gammaproteobacteria</taxon>
        <taxon>Oceanospirillales</taxon>
        <taxon>Natronospirillaceae</taxon>
        <taxon>Natronospirillum</taxon>
    </lineage>
</organism>
<dbReference type="Proteomes" id="UP000297475">
    <property type="component" value="Unassembled WGS sequence"/>
</dbReference>
<dbReference type="RefSeq" id="WP_135480605.1">
    <property type="nucleotide sequence ID" value="NZ_SRMF01000001.1"/>
</dbReference>
<dbReference type="OrthoDB" id="5703363at2"/>
<comment type="caution">
    <text evidence="1">The sequence shown here is derived from an EMBL/GenBank/DDBJ whole genome shotgun (WGS) entry which is preliminary data.</text>
</comment>
<keyword evidence="2" id="KW-1185">Reference proteome</keyword>
<dbReference type="AlphaFoldDB" id="A0A4Z0WHL4"/>
<proteinExistence type="predicted"/>